<keyword evidence="9" id="KW-1185">Reference proteome</keyword>
<dbReference type="GO" id="GO:0046982">
    <property type="term" value="F:protein heterodimerization activity"/>
    <property type="evidence" value="ECO:0007669"/>
    <property type="project" value="InterPro"/>
</dbReference>
<dbReference type="CDD" id="cd22920">
    <property type="entry name" value="HFD_CENP-T"/>
    <property type="match status" value="1"/>
</dbReference>
<dbReference type="GO" id="GO:0051382">
    <property type="term" value="P:kinetochore assembly"/>
    <property type="evidence" value="ECO:0007669"/>
    <property type="project" value="InterPro"/>
</dbReference>
<dbReference type="GO" id="GO:0005634">
    <property type="term" value="C:nucleus"/>
    <property type="evidence" value="ECO:0007669"/>
    <property type="project" value="UniProtKB-SubCell"/>
</dbReference>
<reference evidence="8" key="3">
    <citation type="submission" date="2025-09" db="UniProtKB">
        <authorList>
            <consortium name="Ensembl"/>
        </authorList>
    </citation>
    <scope>IDENTIFICATION</scope>
</reference>
<feature type="region of interest" description="Disordered" evidence="6">
    <location>
        <begin position="141"/>
        <end position="163"/>
    </location>
</feature>
<accession>A0A665WL14</accession>
<dbReference type="OMA" id="RRSMRHK"/>
<organism evidence="8 9">
    <name type="scientific">Echeneis naucrates</name>
    <name type="common">Live sharksucker</name>
    <dbReference type="NCBI Taxonomy" id="173247"/>
    <lineage>
        <taxon>Eukaryota</taxon>
        <taxon>Metazoa</taxon>
        <taxon>Chordata</taxon>
        <taxon>Craniata</taxon>
        <taxon>Vertebrata</taxon>
        <taxon>Euteleostomi</taxon>
        <taxon>Actinopterygii</taxon>
        <taxon>Neopterygii</taxon>
        <taxon>Teleostei</taxon>
        <taxon>Neoteleostei</taxon>
        <taxon>Acanthomorphata</taxon>
        <taxon>Carangaria</taxon>
        <taxon>Carangiformes</taxon>
        <taxon>Echeneidae</taxon>
        <taxon>Echeneis</taxon>
    </lineage>
</organism>
<keyword evidence="4" id="KW-0158">Chromosome</keyword>
<dbReference type="GO" id="GO:0003677">
    <property type="term" value="F:DNA binding"/>
    <property type="evidence" value="ECO:0007669"/>
    <property type="project" value="InterPro"/>
</dbReference>
<dbReference type="InParanoid" id="A0A665WL14"/>
<feature type="region of interest" description="Disordered" evidence="6">
    <location>
        <begin position="337"/>
        <end position="362"/>
    </location>
</feature>
<reference evidence="8" key="2">
    <citation type="submission" date="2025-08" db="UniProtKB">
        <authorList>
            <consortium name="Ensembl"/>
        </authorList>
    </citation>
    <scope>IDENTIFICATION</scope>
</reference>
<proteinExistence type="inferred from homology"/>
<sequence length="750" mass="83188">MGSASHVTLICRCHFQSITRKSLPTTKRATSAVLRKAVTPAPTSVLFDDDDTPRHILRNILRTDPVQSPVVHGKAASEEPKLPSANSSITSKRPSIELSGLDLPDLTIGNIVSTAKGLSRKRPRRSFNVTAFEKRLKEGDVAEETELSSGDYSSVSSSSSTSLSLKTPYMDVHTEKRGLQRKVSNRRKITEEEFGAAVNRQTMEGVSSFAPKEGGRSETFVEGFTLNLSEPAEPDITSDIVNCNTALYTQPDAMTSNIFNVATQDKPTVVASQLQAQLEDRTQIEAEQSQSMYVFPTEKEPQHEECVSAQHSENSVDAAKCQTEECKSTIDHLQSQKLKTGEEGTLDHLPTFSKGEEGVGIDSLPEEDVGAELQSNVGGFETGSQTEVEDEDGVVYSQYEQDADVRSQSEEEEIGEEDQSEQEDPAVRPLSEEDGDVAESQTKDRHDGTQDVEMSESESVQPEYDVEQIIRRVHRSEGRLIKAVTEAESGCSEGRSKAHGAADQSNLESRGHESSQPYLEMLDLGEPFIKEQEDISCTEVNPDAYKENACHHVGMTDDRENSHHMGKTSPEPAEQEEELEDEIDESPGKIPAFVREKMNFFPPDQQPSPSVLGNIHTSNTSEALPETKPKKVHRKRTVAKKEAGLPKSYLVGVFKHFAKTKVSADVYPVLKEIMDKFFDRLADDLETYAVHAKRKTIDVEDAELLLKRQGYVNDKVPVEVLIEKYLRMDQRKLLIPIATSGNIVIPKKRR</sequence>
<dbReference type="SUPFAM" id="SSF47113">
    <property type="entry name" value="Histone-fold"/>
    <property type="match status" value="1"/>
</dbReference>
<dbReference type="PANTHER" id="PTHR46904:SF1">
    <property type="entry name" value="CENTROMERE PROTEIN T"/>
    <property type="match status" value="1"/>
</dbReference>
<dbReference type="InterPro" id="IPR028255">
    <property type="entry name" value="CENP-T"/>
</dbReference>
<gene>
    <name evidence="8" type="primary">cenpt</name>
</gene>
<protein>
    <recommendedName>
        <fullName evidence="7">CENP-T/Histone H4 histone fold domain-containing protein</fullName>
    </recommendedName>
</protein>
<feature type="region of interest" description="Disordered" evidence="6">
    <location>
        <begin position="400"/>
        <end position="467"/>
    </location>
</feature>
<evidence type="ECO:0000313" key="8">
    <source>
        <dbReference type="Ensembl" id="ENSENLP00000044631.1"/>
    </source>
</evidence>
<evidence type="ECO:0000259" key="7">
    <source>
        <dbReference type="Pfam" id="PF15511"/>
    </source>
</evidence>
<dbReference type="GO" id="GO:0000278">
    <property type="term" value="P:mitotic cell cycle"/>
    <property type="evidence" value="ECO:0007669"/>
    <property type="project" value="TreeGrafter"/>
</dbReference>
<feature type="domain" description="CENP-T/Histone H4 histone fold" evidence="7">
    <location>
        <begin position="655"/>
        <end position="734"/>
    </location>
</feature>
<keyword evidence="5" id="KW-0539">Nucleus</keyword>
<feature type="compositionally biased region" description="Acidic residues" evidence="6">
    <location>
        <begin position="410"/>
        <end position="424"/>
    </location>
</feature>
<feature type="compositionally biased region" description="Polar residues" evidence="6">
    <location>
        <begin position="84"/>
        <end position="93"/>
    </location>
</feature>
<feature type="region of interest" description="Disordered" evidence="6">
    <location>
        <begin position="67"/>
        <end position="93"/>
    </location>
</feature>
<evidence type="ECO:0000256" key="5">
    <source>
        <dbReference type="ARBA" id="ARBA00023242"/>
    </source>
</evidence>
<dbReference type="InterPro" id="IPR035425">
    <property type="entry name" value="CENP-T/H4_C"/>
</dbReference>
<feature type="region of interest" description="Disordered" evidence="6">
    <location>
        <begin position="557"/>
        <end position="581"/>
    </location>
</feature>
<evidence type="ECO:0000256" key="4">
    <source>
        <dbReference type="ARBA" id="ARBA00022454"/>
    </source>
</evidence>
<evidence type="ECO:0000313" key="9">
    <source>
        <dbReference type="Proteomes" id="UP000472264"/>
    </source>
</evidence>
<name>A0A665WL14_ECHNA</name>
<evidence type="ECO:0000256" key="1">
    <source>
        <dbReference type="ARBA" id="ARBA00004123"/>
    </source>
</evidence>
<dbReference type="InterPro" id="IPR009072">
    <property type="entry name" value="Histone-fold"/>
</dbReference>
<dbReference type="Pfam" id="PF15511">
    <property type="entry name" value="CENP-T_C"/>
    <property type="match status" value="1"/>
</dbReference>
<evidence type="ECO:0000256" key="3">
    <source>
        <dbReference type="ARBA" id="ARBA00010137"/>
    </source>
</evidence>
<comment type="similarity">
    <text evidence="3">Belongs to the CENP-T/CNN1 family.</text>
</comment>
<dbReference type="Ensembl" id="ENSENLT00000045743.1">
    <property type="protein sequence ID" value="ENSENLP00000044631.1"/>
    <property type="gene ID" value="ENSENLG00000019003.1"/>
</dbReference>
<dbReference type="GO" id="GO:0007059">
    <property type="term" value="P:chromosome segregation"/>
    <property type="evidence" value="ECO:0007669"/>
    <property type="project" value="TreeGrafter"/>
</dbReference>
<evidence type="ECO:0000256" key="2">
    <source>
        <dbReference type="ARBA" id="ARBA00004286"/>
    </source>
</evidence>
<feature type="compositionally biased region" description="Low complexity" evidence="6">
    <location>
        <begin position="147"/>
        <end position="163"/>
    </location>
</feature>
<dbReference type="GO" id="GO:0000776">
    <property type="term" value="C:kinetochore"/>
    <property type="evidence" value="ECO:0007669"/>
    <property type="project" value="InterPro"/>
</dbReference>
<comment type="subcellular location">
    <subcellularLocation>
        <location evidence="2">Chromosome</location>
    </subcellularLocation>
    <subcellularLocation>
        <location evidence="1">Nucleus</location>
    </subcellularLocation>
</comment>
<dbReference type="AlphaFoldDB" id="A0A665WL14"/>
<dbReference type="Proteomes" id="UP000472264">
    <property type="component" value="Chromosome 19"/>
</dbReference>
<dbReference type="Gene3D" id="1.10.20.10">
    <property type="entry name" value="Histone, subunit A"/>
    <property type="match status" value="1"/>
</dbReference>
<evidence type="ECO:0000256" key="6">
    <source>
        <dbReference type="SAM" id="MobiDB-lite"/>
    </source>
</evidence>
<feature type="region of interest" description="Disordered" evidence="6">
    <location>
        <begin position="486"/>
        <end position="516"/>
    </location>
</feature>
<reference evidence="8" key="1">
    <citation type="submission" date="2021-04" db="EMBL/GenBank/DDBJ databases">
        <authorList>
            <consortium name="Wellcome Sanger Institute Data Sharing"/>
        </authorList>
    </citation>
    <scope>NUCLEOTIDE SEQUENCE [LARGE SCALE GENOMIC DNA]</scope>
</reference>
<dbReference type="PANTHER" id="PTHR46904">
    <property type="entry name" value="CENTROMERE PROTEIN T"/>
    <property type="match status" value="1"/>
</dbReference>